<dbReference type="RefSeq" id="WP_190468494.1">
    <property type="nucleotide sequence ID" value="NZ_JACJPW010000061.1"/>
</dbReference>
<gene>
    <name evidence="1" type="ORF">H6G03_21840</name>
</gene>
<dbReference type="EMBL" id="JACJPW010000061">
    <property type="protein sequence ID" value="MBD2183669.1"/>
    <property type="molecule type" value="Genomic_DNA"/>
</dbReference>
<keyword evidence="2" id="KW-1185">Reference proteome</keyword>
<proteinExistence type="predicted"/>
<reference evidence="1" key="2">
    <citation type="submission" date="2020-08" db="EMBL/GenBank/DDBJ databases">
        <authorList>
            <person name="Chen M."/>
            <person name="Teng W."/>
            <person name="Zhao L."/>
            <person name="Hu C."/>
            <person name="Zhou Y."/>
            <person name="Han B."/>
            <person name="Song L."/>
            <person name="Shu W."/>
        </authorList>
    </citation>
    <scope>NUCLEOTIDE SEQUENCE</scope>
    <source>
        <strain evidence="1">FACHB-1375</strain>
    </source>
</reference>
<evidence type="ECO:0000313" key="2">
    <source>
        <dbReference type="Proteomes" id="UP000641646"/>
    </source>
</evidence>
<dbReference type="AlphaFoldDB" id="A0A926ZIG2"/>
<organism evidence="1 2">
    <name type="scientific">Aerosakkonema funiforme FACHB-1375</name>
    <dbReference type="NCBI Taxonomy" id="2949571"/>
    <lineage>
        <taxon>Bacteria</taxon>
        <taxon>Bacillati</taxon>
        <taxon>Cyanobacteriota</taxon>
        <taxon>Cyanophyceae</taxon>
        <taxon>Oscillatoriophycideae</taxon>
        <taxon>Aerosakkonematales</taxon>
        <taxon>Aerosakkonemataceae</taxon>
        <taxon>Aerosakkonema</taxon>
    </lineage>
</organism>
<dbReference type="InterPro" id="IPR029058">
    <property type="entry name" value="AB_hydrolase_fold"/>
</dbReference>
<accession>A0A926ZIG2</accession>
<dbReference type="Gene3D" id="3.40.50.1820">
    <property type="entry name" value="alpha/beta hydrolase"/>
    <property type="match status" value="1"/>
</dbReference>
<protein>
    <submittedName>
        <fullName evidence="1">Uncharacterized protein</fullName>
    </submittedName>
</protein>
<comment type="caution">
    <text evidence="1">The sequence shown here is derived from an EMBL/GenBank/DDBJ whole genome shotgun (WGS) entry which is preliminary data.</text>
</comment>
<name>A0A926ZIG2_9CYAN</name>
<dbReference type="SUPFAM" id="SSF53474">
    <property type="entry name" value="alpha/beta-Hydrolases"/>
    <property type="match status" value="1"/>
</dbReference>
<reference evidence="1" key="1">
    <citation type="journal article" date="2015" name="ISME J.">
        <title>Draft Genome Sequence of Streptomyces incarnatus NRRL8089, which Produces the Nucleoside Antibiotic Sinefungin.</title>
        <authorList>
            <person name="Oshima K."/>
            <person name="Hattori M."/>
            <person name="Shimizu H."/>
            <person name="Fukuda K."/>
            <person name="Nemoto M."/>
            <person name="Inagaki K."/>
            <person name="Tamura T."/>
        </authorList>
    </citation>
    <scope>NUCLEOTIDE SEQUENCE</scope>
    <source>
        <strain evidence="1">FACHB-1375</strain>
    </source>
</reference>
<evidence type="ECO:0000313" key="1">
    <source>
        <dbReference type="EMBL" id="MBD2183669.1"/>
    </source>
</evidence>
<dbReference type="Proteomes" id="UP000641646">
    <property type="component" value="Unassembled WGS sequence"/>
</dbReference>
<sequence>MNNADSFFGIMAKDLMNTLLPEEIALFIEDAKQCPPDRALTLWQDQAQSDFGDFIAKIDIPLLVIAGKQSKIFPSQSNVFIAKNSIKENKLFLRIADTLLTTMKLKDSTGF</sequence>